<sequence>MPAATTAVTGDSDELARFRQQWLEELRAKKKVPASEEVAGSARSASTSADVPAHPHPHPHSHSSQQRGSHDASSPPPAARKPAPRVTPAPMGPALQRAVDVYRKAILHEQRSELDDALRLYRTAFRMDPNVDRAYHLMEDEQQRRATTAPAPAHKVHHHKTASSESATGHVAHELEGLALGPARIPVANAQGDGFVTGMLARLVASWSDGLSFEPANEQEGIPIKTMPDEMLLLVLRRLDHTSVERFARVNRKARVLTLDASLWRPIAKTIYQPPQVPNDEDFEALVLKYMMDYRRLYIEHPRVRYDGVYIAVCHYMRNGVGENVWVNYSHLITYYRYLRFYPDGQVISLLANEELSPSHVIPVLKPTLRMKGLFVGNWYLDGTEVHIDDLLDPGTDATRYSFQMVLELRSRPLGRWNRLDFRGYDSVHIATGEATPLALKNERPFWFSKVRSYA</sequence>
<dbReference type="PROSITE" id="PS50181">
    <property type="entry name" value="FBOX"/>
    <property type="match status" value="1"/>
</dbReference>
<dbReference type="PANTHER" id="PTHR12874:SF9">
    <property type="entry name" value="F-BOX ONLY PROTEIN 48"/>
    <property type="match status" value="1"/>
</dbReference>
<dbReference type="EMBL" id="ML211054">
    <property type="protein sequence ID" value="TFK90160.1"/>
    <property type="molecule type" value="Genomic_DNA"/>
</dbReference>
<feature type="domain" description="F-box" evidence="4">
    <location>
        <begin position="221"/>
        <end position="267"/>
    </location>
</feature>
<dbReference type="SUPFAM" id="SSF81383">
    <property type="entry name" value="F-box domain"/>
    <property type="match status" value="1"/>
</dbReference>
<dbReference type="InterPro" id="IPR001810">
    <property type="entry name" value="F-box_dom"/>
</dbReference>
<feature type="compositionally biased region" description="Pro residues" evidence="3">
    <location>
        <begin position="74"/>
        <end position="91"/>
    </location>
</feature>
<keyword evidence="2" id="KW-0802">TPR repeat</keyword>
<accession>A0A5C3PPH2</accession>
<evidence type="ECO:0000256" key="2">
    <source>
        <dbReference type="PROSITE-ProRule" id="PRU00339"/>
    </source>
</evidence>
<proteinExistence type="predicted"/>
<evidence type="ECO:0000256" key="1">
    <source>
        <dbReference type="ARBA" id="ARBA00022786"/>
    </source>
</evidence>
<evidence type="ECO:0000256" key="3">
    <source>
        <dbReference type="SAM" id="MobiDB-lite"/>
    </source>
</evidence>
<dbReference type="GO" id="GO:0031146">
    <property type="term" value="P:SCF-dependent proteasomal ubiquitin-dependent protein catabolic process"/>
    <property type="evidence" value="ECO:0007669"/>
    <property type="project" value="TreeGrafter"/>
</dbReference>
<name>A0A5C3PPH2_9APHY</name>
<feature type="region of interest" description="Disordered" evidence="3">
    <location>
        <begin position="26"/>
        <end position="92"/>
    </location>
</feature>
<organism evidence="5 6">
    <name type="scientific">Polyporus arcularius HHB13444</name>
    <dbReference type="NCBI Taxonomy" id="1314778"/>
    <lineage>
        <taxon>Eukaryota</taxon>
        <taxon>Fungi</taxon>
        <taxon>Dikarya</taxon>
        <taxon>Basidiomycota</taxon>
        <taxon>Agaricomycotina</taxon>
        <taxon>Agaricomycetes</taxon>
        <taxon>Polyporales</taxon>
        <taxon>Polyporaceae</taxon>
        <taxon>Polyporus</taxon>
    </lineage>
</organism>
<dbReference type="Pfam" id="PF12937">
    <property type="entry name" value="F-box-like"/>
    <property type="match status" value="1"/>
</dbReference>
<evidence type="ECO:0000313" key="5">
    <source>
        <dbReference type="EMBL" id="TFK90160.1"/>
    </source>
</evidence>
<feature type="region of interest" description="Disordered" evidence="3">
    <location>
        <begin position="146"/>
        <end position="166"/>
    </location>
</feature>
<evidence type="ECO:0000313" key="6">
    <source>
        <dbReference type="Proteomes" id="UP000308197"/>
    </source>
</evidence>
<dbReference type="GO" id="GO:0005737">
    <property type="term" value="C:cytoplasm"/>
    <property type="evidence" value="ECO:0007669"/>
    <property type="project" value="TreeGrafter"/>
</dbReference>
<dbReference type="Gene3D" id="1.20.1280.50">
    <property type="match status" value="1"/>
</dbReference>
<evidence type="ECO:0000259" key="4">
    <source>
        <dbReference type="PROSITE" id="PS50181"/>
    </source>
</evidence>
<dbReference type="Pfam" id="PF19270">
    <property type="entry name" value="FBO_C"/>
    <property type="match status" value="1"/>
</dbReference>
<keyword evidence="1" id="KW-0833">Ubl conjugation pathway</keyword>
<dbReference type="AlphaFoldDB" id="A0A5C3PPH2"/>
<protein>
    <recommendedName>
        <fullName evidence="4">F-box domain-containing protein</fullName>
    </recommendedName>
</protein>
<dbReference type="InParanoid" id="A0A5C3PPH2"/>
<dbReference type="InterPro" id="IPR019734">
    <property type="entry name" value="TPR_rpt"/>
</dbReference>
<dbReference type="InterPro" id="IPR036047">
    <property type="entry name" value="F-box-like_dom_sf"/>
</dbReference>
<feature type="repeat" description="TPR" evidence="2">
    <location>
        <begin position="98"/>
        <end position="131"/>
    </location>
</feature>
<dbReference type="FunCoup" id="A0A5C3PPH2">
    <property type="interactions" value="70"/>
</dbReference>
<dbReference type="Proteomes" id="UP000308197">
    <property type="component" value="Unassembled WGS sequence"/>
</dbReference>
<dbReference type="GO" id="GO:0019005">
    <property type="term" value="C:SCF ubiquitin ligase complex"/>
    <property type="evidence" value="ECO:0007669"/>
    <property type="project" value="TreeGrafter"/>
</dbReference>
<dbReference type="STRING" id="1314778.A0A5C3PPH2"/>
<dbReference type="PANTHER" id="PTHR12874">
    <property type="entry name" value="F-BOX ONLY PROTEIN 48-RELATED"/>
    <property type="match status" value="1"/>
</dbReference>
<dbReference type="InterPro" id="IPR045464">
    <property type="entry name" value="Hrt3/FBXO9_C"/>
</dbReference>
<gene>
    <name evidence="5" type="ORF">K466DRAFT_574418</name>
</gene>
<reference evidence="5 6" key="1">
    <citation type="journal article" date="2019" name="Nat. Ecol. Evol.">
        <title>Megaphylogeny resolves global patterns of mushroom evolution.</title>
        <authorList>
            <person name="Varga T."/>
            <person name="Krizsan K."/>
            <person name="Foldi C."/>
            <person name="Dima B."/>
            <person name="Sanchez-Garcia M."/>
            <person name="Sanchez-Ramirez S."/>
            <person name="Szollosi G.J."/>
            <person name="Szarkandi J.G."/>
            <person name="Papp V."/>
            <person name="Albert L."/>
            <person name="Andreopoulos W."/>
            <person name="Angelini C."/>
            <person name="Antonin V."/>
            <person name="Barry K.W."/>
            <person name="Bougher N.L."/>
            <person name="Buchanan P."/>
            <person name="Buyck B."/>
            <person name="Bense V."/>
            <person name="Catcheside P."/>
            <person name="Chovatia M."/>
            <person name="Cooper J."/>
            <person name="Damon W."/>
            <person name="Desjardin D."/>
            <person name="Finy P."/>
            <person name="Geml J."/>
            <person name="Haridas S."/>
            <person name="Hughes K."/>
            <person name="Justo A."/>
            <person name="Karasinski D."/>
            <person name="Kautmanova I."/>
            <person name="Kiss B."/>
            <person name="Kocsube S."/>
            <person name="Kotiranta H."/>
            <person name="LaButti K.M."/>
            <person name="Lechner B.E."/>
            <person name="Liimatainen K."/>
            <person name="Lipzen A."/>
            <person name="Lukacs Z."/>
            <person name="Mihaltcheva S."/>
            <person name="Morgado L.N."/>
            <person name="Niskanen T."/>
            <person name="Noordeloos M.E."/>
            <person name="Ohm R.A."/>
            <person name="Ortiz-Santana B."/>
            <person name="Ovrebo C."/>
            <person name="Racz N."/>
            <person name="Riley R."/>
            <person name="Savchenko A."/>
            <person name="Shiryaev A."/>
            <person name="Soop K."/>
            <person name="Spirin V."/>
            <person name="Szebenyi C."/>
            <person name="Tomsovsky M."/>
            <person name="Tulloss R.E."/>
            <person name="Uehling J."/>
            <person name="Grigoriev I.V."/>
            <person name="Vagvolgyi C."/>
            <person name="Papp T."/>
            <person name="Martin F.M."/>
            <person name="Miettinen O."/>
            <person name="Hibbett D.S."/>
            <person name="Nagy L.G."/>
        </authorList>
    </citation>
    <scope>NUCLEOTIDE SEQUENCE [LARGE SCALE GENOMIC DNA]</scope>
    <source>
        <strain evidence="5 6">HHB13444</strain>
    </source>
</reference>
<dbReference type="PROSITE" id="PS50005">
    <property type="entry name" value="TPR"/>
    <property type="match status" value="1"/>
</dbReference>
<keyword evidence="6" id="KW-1185">Reference proteome</keyword>